<proteinExistence type="predicted"/>
<reference evidence="1" key="1">
    <citation type="journal article" date="2017" name="Nature">
        <title>The sunflower genome provides insights into oil metabolism, flowering and Asterid evolution.</title>
        <authorList>
            <person name="Badouin H."/>
            <person name="Gouzy J."/>
            <person name="Grassa C.J."/>
            <person name="Murat F."/>
            <person name="Staton S.E."/>
            <person name="Cottret L."/>
            <person name="Lelandais-Briere C."/>
            <person name="Owens G.L."/>
            <person name="Carrere S."/>
            <person name="Mayjonade B."/>
            <person name="Legrand L."/>
            <person name="Gill N."/>
            <person name="Kane N.C."/>
            <person name="Bowers J.E."/>
            <person name="Hubner S."/>
            <person name="Bellec A."/>
            <person name="Berard A."/>
            <person name="Berges H."/>
            <person name="Blanchet N."/>
            <person name="Boniface M.C."/>
            <person name="Brunel D."/>
            <person name="Catrice O."/>
            <person name="Chaidir N."/>
            <person name="Claudel C."/>
            <person name="Donnadieu C."/>
            <person name="Faraut T."/>
            <person name="Fievet G."/>
            <person name="Helmstetter N."/>
            <person name="King M."/>
            <person name="Knapp S.J."/>
            <person name="Lai Z."/>
            <person name="Le Paslier M.C."/>
            <person name="Lippi Y."/>
            <person name="Lorenzon L."/>
            <person name="Mandel J.R."/>
            <person name="Marage G."/>
            <person name="Marchand G."/>
            <person name="Marquand E."/>
            <person name="Bret-Mestries E."/>
            <person name="Morien E."/>
            <person name="Nambeesan S."/>
            <person name="Nguyen T."/>
            <person name="Pegot-Espagnet P."/>
            <person name="Pouilly N."/>
            <person name="Raftis F."/>
            <person name="Sallet E."/>
            <person name="Schiex T."/>
            <person name="Thomas J."/>
            <person name="Vandecasteele C."/>
            <person name="Vares D."/>
            <person name="Vear F."/>
            <person name="Vautrin S."/>
            <person name="Crespi M."/>
            <person name="Mangin B."/>
            <person name="Burke J.M."/>
            <person name="Salse J."/>
            <person name="Munos S."/>
            <person name="Vincourt P."/>
            <person name="Rieseberg L.H."/>
            <person name="Langlade N.B."/>
        </authorList>
    </citation>
    <scope>NUCLEOTIDE SEQUENCE</scope>
    <source>
        <tissue evidence="1">Leaves</tissue>
    </source>
</reference>
<evidence type="ECO:0000313" key="1">
    <source>
        <dbReference type="EMBL" id="KAF5811905.1"/>
    </source>
</evidence>
<evidence type="ECO:0000313" key="2">
    <source>
        <dbReference type="Proteomes" id="UP000215914"/>
    </source>
</evidence>
<name>A0A9K3JAV2_HELAN</name>
<accession>A0A9K3JAV2</accession>
<comment type="caution">
    <text evidence="1">The sequence shown here is derived from an EMBL/GenBank/DDBJ whole genome shotgun (WGS) entry which is preliminary data.</text>
</comment>
<dbReference type="Gramene" id="mRNA:HanXRQr2_Chr04g0186731">
    <property type="protein sequence ID" value="mRNA:HanXRQr2_Chr04g0186731"/>
    <property type="gene ID" value="HanXRQr2_Chr04g0186731"/>
</dbReference>
<reference evidence="1" key="2">
    <citation type="submission" date="2020-06" db="EMBL/GenBank/DDBJ databases">
        <title>Helianthus annuus Genome sequencing and assembly Release 2.</title>
        <authorList>
            <person name="Gouzy J."/>
            <person name="Langlade N."/>
            <person name="Munos S."/>
        </authorList>
    </citation>
    <scope>NUCLEOTIDE SEQUENCE</scope>
    <source>
        <tissue evidence="1">Leaves</tissue>
    </source>
</reference>
<gene>
    <name evidence="1" type="ORF">HanXRQr2_Chr04g0186731</name>
</gene>
<sequence length="86" mass="10092">MYILQYKYAYLPSFHVETFREGLMTLEKTRGHKRNSKCYNSCNFLLVKKRKCVANHCSKIFTNHKYLTKNAKIIQNGGSIVDQISK</sequence>
<dbReference type="AlphaFoldDB" id="A0A9K3JAV2"/>
<dbReference type="EMBL" id="MNCJ02000319">
    <property type="protein sequence ID" value="KAF5811905.1"/>
    <property type="molecule type" value="Genomic_DNA"/>
</dbReference>
<organism evidence="1 2">
    <name type="scientific">Helianthus annuus</name>
    <name type="common">Common sunflower</name>
    <dbReference type="NCBI Taxonomy" id="4232"/>
    <lineage>
        <taxon>Eukaryota</taxon>
        <taxon>Viridiplantae</taxon>
        <taxon>Streptophyta</taxon>
        <taxon>Embryophyta</taxon>
        <taxon>Tracheophyta</taxon>
        <taxon>Spermatophyta</taxon>
        <taxon>Magnoliopsida</taxon>
        <taxon>eudicotyledons</taxon>
        <taxon>Gunneridae</taxon>
        <taxon>Pentapetalae</taxon>
        <taxon>asterids</taxon>
        <taxon>campanulids</taxon>
        <taxon>Asterales</taxon>
        <taxon>Asteraceae</taxon>
        <taxon>Asteroideae</taxon>
        <taxon>Heliantheae alliance</taxon>
        <taxon>Heliantheae</taxon>
        <taxon>Helianthus</taxon>
    </lineage>
</organism>
<keyword evidence="2" id="KW-1185">Reference proteome</keyword>
<dbReference type="Proteomes" id="UP000215914">
    <property type="component" value="Unassembled WGS sequence"/>
</dbReference>
<protein>
    <submittedName>
        <fullName evidence="1">Uncharacterized protein</fullName>
    </submittedName>
</protein>